<gene>
    <name evidence="1" type="ORF">L1987_61105</name>
</gene>
<reference evidence="1 2" key="2">
    <citation type="journal article" date="2022" name="Mol. Ecol. Resour.">
        <title>The genomes of chicory, endive, great burdock and yacon provide insights into Asteraceae paleo-polyploidization history and plant inulin production.</title>
        <authorList>
            <person name="Fan W."/>
            <person name="Wang S."/>
            <person name="Wang H."/>
            <person name="Wang A."/>
            <person name="Jiang F."/>
            <person name="Liu H."/>
            <person name="Zhao H."/>
            <person name="Xu D."/>
            <person name="Zhang Y."/>
        </authorList>
    </citation>
    <scope>NUCLEOTIDE SEQUENCE [LARGE SCALE GENOMIC DNA]</scope>
    <source>
        <strain evidence="2">cv. Yunnan</strain>
        <tissue evidence="1">Leaves</tissue>
    </source>
</reference>
<dbReference type="EMBL" id="CM042037">
    <property type="protein sequence ID" value="KAI3743396.1"/>
    <property type="molecule type" value="Genomic_DNA"/>
</dbReference>
<dbReference type="Proteomes" id="UP001056120">
    <property type="component" value="Linkage Group LG20"/>
</dbReference>
<proteinExistence type="predicted"/>
<keyword evidence="2" id="KW-1185">Reference proteome</keyword>
<evidence type="ECO:0000313" key="2">
    <source>
        <dbReference type="Proteomes" id="UP001056120"/>
    </source>
</evidence>
<protein>
    <submittedName>
        <fullName evidence="1">Uncharacterized protein</fullName>
    </submittedName>
</protein>
<evidence type="ECO:0000313" key="1">
    <source>
        <dbReference type="EMBL" id="KAI3743396.1"/>
    </source>
</evidence>
<sequence length="81" mass="8489">MKVKIFQELVFVRFRVFSSSCVSVVAGGGGIGAAIAGLKVRHERKMGGGDAGDEGGFDDGYGVGFVFRGFIIRVTEGGSDR</sequence>
<organism evidence="1 2">
    <name type="scientific">Smallanthus sonchifolius</name>
    <dbReference type="NCBI Taxonomy" id="185202"/>
    <lineage>
        <taxon>Eukaryota</taxon>
        <taxon>Viridiplantae</taxon>
        <taxon>Streptophyta</taxon>
        <taxon>Embryophyta</taxon>
        <taxon>Tracheophyta</taxon>
        <taxon>Spermatophyta</taxon>
        <taxon>Magnoliopsida</taxon>
        <taxon>eudicotyledons</taxon>
        <taxon>Gunneridae</taxon>
        <taxon>Pentapetalae</taxon>
        <taxon>asterids</taxon>
        <taxon>campanulids</taxon>
        <taxon>Asterales</taxon>
        <taxon>Asteraceae</taxon>
        <taxon>Asteroideae</taxon>
        <taxon>Heliantheae alliance</taxon>
        <taxon>Millerieae</taxon>
        <taxon>Smallanthus</taxon>
    </lineage>
</organism>
<comment type="caution">
    <text evidence="1">The sequence shown here is derived from an EMBL/GenBank/DDBJ whole genome shotgun (WGS) entry which is preliminary data.</text>
</comment>
<reference evidence="2" key="1">
    <citation type="journal article" date="2022" name="Mol. Ecol. Resour.">
        <title>The genomes of chicory, endive, great burdock and yacon provide insights into Asteraceae palaeo-polyploidization history and plant inulin production.</title>
        <authorList>
            <person name="Fan W."/>
            <person name="Wang S."/>
            <person name="Wang H."/>
            <person name="Wang A."/>
            <person name="Jiang F."/>
            <person name="Liu H."/>
            <person name="Zhao H."/>
            <person name="Xu D."/>
            <person name="Zhang Y."/>
        </authorList>
    </citation>
    <scope>NUCLEOTIDE SEQUENCE [LARGE SCALE GENOMIC DNA]</scope>
    <source>
        <strain evidence="2">cv. Yunnan</strain>
    </source>
</reference>
<name>A0ACB9DAT1_9ASTR</name>
<accession>A0ACB9DAT1</accession>